<evidence type="ECO:0000256" key="11">
    <source>
        <dbReference type="PIRNR" id="PIRNR004967"/>
    </source>
</evidence>
<dbReference type="VEuPathDB" id="MicrosporidiaDB:AAJ76_2000048987"/>
<dbReference type="Gene3D" id="3.40.50.11860">
    <property type="entry name" value="Diphthamide synthesis DPH1/DPH2 domain 3"/>
    <property type="match status" value="1"/>
</dbReference>
<dbReference type="GO" id="GO:0017183">
    <property type="term" value="P:protein histidyl modification to diphthamide"/>
    <property type="evidence" value="ECO:0007669"/>
    <property type="project" value="UniProtKB-UniRule"/>
</dbReference>
<dbReference type="VEuPathDB" id="MicrosporidiaDB:NCER_101904"/>
<evidence type="ECO:0000313" key="12">
    <source>
        <dbReference type="EMBL" id="KKO75477.1"/>
    </source>
</evidence>
<keyword evidence="8" id="KW-0408">Iron</keyword>
<dbReference type="InterPro" id="IPR035435">
    <property type="entry name" value="DPH1/DPH2_euk_archaea"/>
</dbReference>
<dbReference type="PIRSF" id="PIRSF004967">
    <property type="entry name" value="DPH1"/>
    <property type="match status" value="1"/>
</dbReference>
<gene>
    <name evidence="12" type="ORF">AAJ76_2000048987</name>
</gene>
<dbReference type="Gene3D" id="3.40.50.11850">
    <property type="entry name" value="Diphthamide synthesis DPH1/DPH2 domain 2"/>
    <property type="match status" value="1"/>
</dbReference>
<evidence type="ECO:0000256" key="6">
    <source>
        <dbReference type="ARBA" id="ARBA00022691"/>
    </source>
</evidence>
<dbReference type="InterPro" id="IPR042265">
    <property type="entry name" value="DPH1/DPH2_3"/>
</dbReference>
<dbReference type="PANTHER" id="PTHR10762">
    <property type="entry name" value="DIPHTHAMIDE BIOSYNTHESIS PROTEIN"/>
    <property type="match status" value="1"/>
</dbReference>
<comment type="pathway">
    <text evidence="1 11">Protein modification; peptidyl-diphthamide biosynthesis.</text>
</comment>
<comment type="caution">
    <text evidence="12">The sequence shown here is derived from an EMBL/GenBank/DDBJ whole genome shotgun (WGS) entry which is preliminary data.</text>
</comment>
<dbReference type="Pfam" id="PF01866">
    <property type="entry name" value="Diphthamide_syn"/>
    <property type="match status" value="1"/>
</dbReference>
<dbReference type="GO" id="GO:0090560">
    <property type="term" value="F:2-(3-amino-3-carboxypropyl)histidine synthase activity"/>
    <property type="evidence" value="ECO:0007669"/>
    <property type="project" value="UniProtKB-UniRule"/>
</dbReference>
<evidence type="ECO:0000256" key="10">
    <source>
        <dbReference type="ARBA" id="ARBA00048403"/>
    </source>
</evidence>
<dbReference type="OMA" id="CNALEGM"/>
<evidence type="ECO:0000256" key="3">
    <source>
        <dbReference type="ARBA" id="ARBA00012221"/>
    </source>
</evidence>
<evidence type="ECO:0000256" key="8">
    <source>
        <dbReference type="ARBA" id="ARBA00023004"/>
    </source>
</evidence>
<keyword evidence="5 11" id="KW-0808">Transferase</keyword>
<dbReference type="GO" id="GO:0046872">
    <property type="term" value="F:metal ion binding"/>
    <property type="evidence" value="ECO:0007669"/>
    <property type="project" value="UniProtKB-KW"/>
</dbReference>
<dbReference type="GeneID" id="36319325"/>
<keyword evidence="9" id="KW-0411">Iron-sulfur</keyword>
<sequence>MVFLSPPVNCDLPNDSPFIPKNYNFEINKTLRTILKYKCKIVTLQFPDGLLRYSLAIIDLISQYTGATSIVLNDVVYGACCVDDKSLKSDLLIHYGHSCLVPVTEMFTKVLYVFVDIKIDITHLQKLIHNNFNEPVSIVGTIQFNSSINKLKRLSNVSTPQIKPLSRGEVLGCTSPKISTNVVISVGDGRFHLESVMINNPLLSFFKYCPFSRKLTREYYDYTKMVYLRSKNIKKVRAGKNFGIILGTLGKQGNKTILKNVIDKLKKYKLYIFMMEEITPNLLDRYGFIDSFVQISCPRLSTDWGEAFTKPLLSSYEVFYELGSEYKLDYYSKEGYAPYKNYNNVINNQN</sequence>
<dbReference type="Gene3D" id="3.40.50.11840">
    <property type="entry name" value="Diphthamide synthesis DPH1/DPH2 domain 1"/>
    <property type="match status" value="1"/>
</dbReference>
<comment type="cofactor">
    <cofactor evidence="11">
        <name>[4Fe-4S] cluster</name>
        <dbReference type="ChEBI" id="CHEBI:49883"/>
    </cofactor>
    <text evidence="11">Binds 1 [4Fe-4S] cluster per subunit. The cluster is coordinated with 3 cysteines and an exchangeable S-adenosyl-L-methionine.</text>
</comment>
<evidence type="ECO:0000256" key="4">
    <source>
        <dbReference type="ARBA" id="ARBA00021915"/>
    </source>
</evidence>
<organism evidence="12 13">
    <name type="scientific">Vairimorpha ceranae</name>
    <dbReference type="NCBI Taxonomy" id="40302"/>
    <lineage>
        <taxon>Eukaryota</taxon>
        <taxon>Fungi</taxon>
        <taxon>Fungi incertae sedis</taxon>
        <taxon>Microsporidia</taxon>
        <taxon>Nosematidae</taxon>
        <taxon>Vairimorpha</taxon>
    </lineage>
</organism>
<evidence type="ECO:0000256" key="5">
    <source>
        <dbReference type="ARBA" id="ARBA00022679"/>
    </source>
</evidence>
<reference evidence="12 13" key="1">
    <citation type="journal article" date="2015" name="Environ. Microbiol.">
        <title>Genome analyses suggest the presence of polyploidy and recent human-driven expansions in eight global populations of the honeybee pathogen Nosema ceranae.</title>
        <authorList>
            <person name="Pelin A."/>
            <person name="Selman M."/>
            <person name="Aris-Brosou S."/>
            <person name="Farinelli L."/>
            <person name="Corradi N."/>
        </authorList>
    </citation>
    <scope>NUCLEOTIDE SEQUENCE [LARGE SCALE GENOMIC DNA]</scope>
    <source>
        <strain evidence="12 13">PA08 1199</strain>
    </source>
</reference>
<evidence type="ECO:0000256" key="1">
    <source>
        <dbReference type="ARBA" id="ARBA00005156"/>
    </source>
</evidence>
<accession>A0A0F9YSE6</accession>
<evidence type="ECO:0000256" key="2">
    <source>
        <dbReference type="ARBA" id="ARBA00010173"/>
    </source>
</evidence>
<dbReference type="OrthoDB" id="1649088at2759"/>
<dbReference type="EMBL" id="JPQZ01000020">
    <property type="protein sequence ID" value="KKO75477.1"/>
    <property type="molecule type" value="Genomic_DNA"/>
</dbReference>
<dbReference type="AlphaFoldDB" id="A0A0F9YSE6"/>
<evidence type="ECO:0000256" key="9">
    <source>
        <dbReference type="ARBA" id="ARBA00023014"/>
    </source>
</evidence>
<dbReference type="Proteomes" id="UP000034350">
    <property type="component" value="Unassembled WGS sequence"/>
</dbReference>
<protein>
    <recommendedName>
        <fullName evidence="4 11">2-(3-amino-3-carboxypropyl)histidine synthase subunit 1</fullName>
        <ecNumber evidence="3 11">2.5.1.108</ecNumber>
    </recommendedName>
</protein>
<dbReference type="InterPro" id="IPR016435">
    <property type="entry name" value="DPH1/DPH2"/>
</dbReference>
<name>A0A0F9YSE6_9MICR</name>
<comment type="similarity">
    <text evidence="2 11">Belongs to the DPH1/DPH2 family. DPH1 subfamily.</text>
</comment>
<dbReference type="EC" id="2.5.1.108" evidence="3 11"/>
<evidence type="ECO:0000256" key="7">
    <source>
        <dbReference type="ARBA" id="ARBA00022723"/>
    </source>
</evidence>
<keyword evidence="6 11" id="KW-0949">S-adenosyl-L-methionine</keyword>
<dbReference type="InterPro" id="IPR042263">
    <property type="entry name" value="DPH1/DPH2_1"/>
</dbReference>
<dbReference type="SFLD" id="SFLDS00032">
    <property type="entry name" value="Radical_SAM_3-amino-3-carboxyp"/>
    <property type="match status" value="1"/>
</dbReference>
<keyword evidence="7" id="KW-0479">Metal-binding</keyword>
<keyword evidence="13" id="KW-1185">Reference proteome</keyword>
<dbReference type="NCBIfam" id="TIGR00322">
    <property type="entry name" value="diphth2_R"/>
    <property type="match status" value="1"/>
</dbReference>
<proteinExistence type="inferred from homology"/>
<keyword evidence="11" id="KW-0004">4Fe-4S</keyword>
<dbReference type="UniPathway" id="UPA00559"/>
<evidence type="ECO:0000313" key="13">
    <source>
        <dbReference type="Proteomes" id="UP000034350"/>
    </source>
</evidence>
<dbReference type="RefSeq" id="XP_024331219.1">
    <property type="nucleotide sequence ID" value="XM_024474406.1"/>
</dbReference>
<dbReference type="GO" id="GO:0051539">
    <property type="term" value="F:4 iron, 4 sulfur cluster binding"/>
    <property type="evidence" value="ECO:0007669"/>
    <property type="project" value="UniProtKB-UniRule"/>
</dbReference>
<dbReference type="InterPro" id="IPR042264">
    <property type="entry name" value="DPH1/DPH2_2"/>
</dbReference>
<comment type="catalytic activity">
    <reaction evidence="10 11">
        <text>L-histidyl-[translation elongation factor 2] + S-adenosyl-L-methionine = 2-[(3S)-amino-3-carboxypropyl]-L-histidyl-[translation elongation factor 2] + S-methyl-5'-thioadenosine + H(+)</text>
        <dbReference type="Rhea" id="RHEA:36783"/>
        <dbReference type="Rhea" id="RHEA-COMP:9748"/>
        <dbReference type="Rhea" id="RHEA-COMP:9749"/>
        <dbReference type="ChEBI" id="CHEBI:15378"/>
        <dbReference type="ChEBI" id="CHEBI:17509"/>
        <dbReference type="ChEBI" id="CHEBI:29979"/>
        <dbReference type="ChEBI" id="CHEBI:59789"/>
        <dbReference type="ChEBI" id="CHEBI:73995"/>
        <dbReference type="EC" id="2.5.1.108"/>
    </reaction>
</comment>
<dbReference type="PANTHER" id="PTHR10762:SF1">
    <property type="entry name" value="2-(3-AMINO-3-CARBOXYPROPYL)HISTIDINE SYNTHASE SUBUNIT 1"/>
    <property type="match status" value="1"/>
</dbReference>
<comment type="function">
    <text evidence="11">Catalyzes the first step of diphthamide biosynthesis, a post-translational modification of histidine which occurs in elongation factor 2.</text>
</comment>